<organism evidence="1 2">
    <name type="scientific">Avena sativa</name>
    <name type="common">Oat</name>
    <dbReference type="NCBI Taxonomy" id="4498"/>
    <lineage>
        <taxon>Eukaryota</taxon>
        <taxon>Viridiplantae</taxon>
        <taxon>Streptophyta</taxon>
        <taxon>Embryophyta</taxon>
        <taxon>Tracheophyta</taxon>
        <taxon>Spermatophyta</taxon>
        <taxon>Magnoliopsida</taxon>
        <taxon>Liliopsida</taxon>
        <taxon>Poales</taxon>
        <taxon>Poaceae</taxon>
        <taxon>BOP clade</taxon>
        <taxon>Pooideae</taxon>
        <taxon>Poodae</taxon>
        <taxon>Poeae</taxon>
        <taxon>Poeae Chloroplast Group 1 (Aveneae type)</taxon>
        <taxon>Aveninae</taxon>
        <taxon>Avena</taxon>
    </lineage>
</organism>
<proteinExistence type="predicted"/>
<protein>
    <submittedName>
        <fullName evidence="1">Uncharacterized protein</fullName>
    </submittedName>
</protein>
<keyword evidence="2" id="KW-1185">Reference proteome</keyword>
<reference evidence="1" key="1">
    <citation type="submission" date="2021-05" db="EMBL/GenBank/DDBJ databases">
        <authorList>
            <person name="Scholz U."/>
            <person name="Mascher M."/>
            <person name="Fiebig A."/>
        </authorList>
    </citation>
    <scope>NUCLEOTIDE SEQUENCE [LARGE SCALE GENOMIC DNA]</scope>
</reference>
<name>A0ACD5WJG3_AVESA</name>
<dbReference type="Proteomes" id="UP001732700">
    <property type="component" value="Chromosome 4A"/>
</dbReference>
<accession>A0ACD5WJG3</accession>
<evidence type="ECO:0000313" key="2">
    <source>
        <dbReference type="Proteomes" id="UP001732700"/>
    </source>
</evidence>
<dbReference type="EnsemblPlants" id="AVESA.00010b.r2.4AG0649300.1">
    <property type="protein sequence ID" value="AVESA.00010b.r2.4AG0649300.1.CDS"/>
    <property type="gene ID" value="AVESA.00010b.r2.4AG0649300"/>
</dbReference>
<sequence>MPHNLGSWFGPAISTVINPLKDIFFKHALYCFNTGKYVRDHQRATKILIGKREGVQNEIDAGIPNDLIETSEAKSWLGRANEAISNEEKNHQRYYNRSSIFACCYLNCLENYKISKRAAEELLDVNEWARNVPSNATIKRPPLFVIDIPVQSAQLPRHEDIPLDAQQHIKDDPVGMFGLCGPDRDENTYLLKRINNLFVGDSSYFVIFVTASQKCSVEKIQSHIIHRLGVRHDDDQATRTTKISELLGTRSFVMLVDDLCEKLDLPAVGIPHPLGNLGQFKRKVVITSRSENICNLMDVKVPIEVPRLEEDEARQLFQQNVGQDNLYEDPHIGALATDLVKELKDLPLDLIHIGKIMRRKKDARQWENITHAVKESNLRKDDPLCLTGKIVKDLKDATNNLLARSKDIHRSIETAERKGWTPTNEVNGWLEKVATIRSGVHIIYSGYELNKDITVEAAEKLSEVQECLRACPDIVAVESVPPPSQEIPGSSMSSKNSNLQRALQFIEDDPVGTIGIWGPGGVGKTYLLNSINNSIAVAEDMPFNVIFVTASRGCSIEKIQGDFLTKLGMEKDGNVESRGQKIYNFLKNRNFLILLDDIWEQLDLRAVGVPYPLGTVNHLKRKVVLTTRSRKVCGKMEVRKEIKVTCLPEDEAWQLFQEKVSQETLFSNPRIEALARELVNELKGLPLALVVVGRAMYKIIDPIEWEYAIQHMQQSCCDKDNPLSMENVFRQLKFSYDSLRNDTLRHCFLTCALWPEDWEIIKVDLAQCWMGLGLVDGDIRSSYTKAYSLMGDLRDACLLENWGNWYGFVKVHDVIRDMALWISCGCGENNNKWFVRANVGTEQNFSIPWSSAEYISLMLNEMSKLPPFASDHYPMKLRMLCLQNNYFDANIAETIKNFTSLTYLDLRTNLLKDIPEALCSLCTDIRIIPEEVISNLKALQVIDLRTWRAYSGGSVNYDPTIFQELGTLNQLKAASIEADGITEYESLRYAAGLPIRSLILGSLKETQAFCLSDILSIDFARQTLYDLEIIQSNMKQIIVRQGPNYQFGTLNKLSMWFLKNLEEIMWVGIPPEYVFPRLTCLDVNSCSNLKHLSWVMYLPCLEKLEARFCNNMKEAFPRTGHHSEIVSMDQESSSASNGTFPCLKHLRLSDNSKLVTICDPDVTFPSLELLVLTKSPELIRLPFQTHSLPLKLQELRFDNAECWDRLECEEEVKSFLQPSLKFGYEREMP</sequence>
<reference evidence="1" key="2">
    <citation type="submission" date="2025-09" db="UniProtKB">
        <authorList>
            <consortium name="EnsemblPlants"/>
        </authorList>
    </citation>
    <scope>IDENTIFICATION</scope>
</reference>
<evidence type="ECO:0000313" key="1">
    <source>
        <dbReference type="EnsemblPlants" id="AVESA.00010b.r2.4AG0649300.1.CDS"/>
    </source>
</evidence>